<keyword evidence="2" id="KW-1185">Reference proteome</keyword>
<evidence type="ECO:0000313" key="3">
    <source>
        <dbReference type="RefSeq" id="XP_026194379.1"/>
    </source>
</evidence>
<dbReference type="PROSITE" id="PS50096">
    <property type="entry name" value="IQ"/>
    <property type="match status" value="1"/>
</dbReference>
<feature type="region of interest" description="Disordered" evidence="1">
    <location>
        <begin position="315"/>
        <end position="339"/>
    </location>
</feature>
<feature type="compositionally biased region" description="Polar residues" evidence="1">
    <location>
        <begin position="102"/>
        <end position="120"/>
    </location>
</feature>
<dbReference type="RefSeq" id="XP_026194379.1">
    <property type="nucleotide sequence ID" value="XM_026338594.1"/>
</dbReference>
<dbReference type="AlphaFoldDB" id="A0A6P6S3G9"/>
<name>A0A6P6S3G9_9EIME</name>
<dbReference type="GeneID" id="113147582"/>
<feature type="region of interest" description="Disordered" evidence="1">
    <location>
        <begin position="1"/>
        <end position="177"/>
    </location>
</feature>
<gene>
    <name evidence="3" type="primary">LOC113147582</name>
</gene>
<feature type="compositionally biased region" description="Basic and acidic residues" evidence="1">
    <location>
        <begin position="66"/>
        <end position="80"/>
    </location>
</feature>
<protein>
    <submittedName>
        <fullName evidence="3">Uncharacterized protein LOC113147582</fullName>
    </submittedName>
</protein>
<evidence type="ECO:0000313" key="2">
    <source>
        <dbReference type="Proteomes" id="UP000515125"/>
    </source>
</evidence>
<feature type="compositionally biased region" description="Low complexity" evidence="1">
    <location>
        <begin position="319"/>
        <end position="332"/>
    </location>
</feature>
<accession>A0A6P6S3G9</accession>
<proteinExistence type="predicted"/>
<dbReference type="OrthoDB" id="349417at2759"/>
<organism evidence="2 3">
    <name type="scientific">Cyclospora cayetanensis</name>
    <dbReference type="NCBI Taxonomy" id="88456"/>
    <lineage>
        <taxon>Eukaryota</taxon>
        <taxon>Sar</taxon>
        <taxon>Alveolata</taxon>
        <taxon>Apicomplexa</taxon>
        <taxon>Conoidasida</taxon>
        <taxon>Coccidia</taxon>
        <taxon>Eucoccidiorida</taxon>
        <taxon>Eimeriorina</taxon>
        <taxon>Eimeriidae</taxon>
        <taxon>Cyclospora</taxon>
    </lineage>
</organism>
<reference evidence="3" key="1">
    <citation type="submission" date="2025-08" db="UniProtKB">
        <authorList>
            <consortium name="RefSeq"/>
        </authorList>
    </citation>
    <scope>IDENTIFICATION</scope>
</reference>
<dbReference type="Proteomes" id="UP000515125">
    <property type="component" value="Unplaced"/>
</dbReference>
<sequence length="530" mass="59076">MELSSPAPGPLVDEEPPGSSESRREGHQEVTLGTVLATERKTPQAATASVGVPRGRALKDLLAQQKRQEQRQEQRQRDATGARQPFPTSCSAWGARTRSSDVDFTQQPQSQERMQDQPQQRPCKRKPTTGPFVAHRIAEGDGLPRCTKQRAEARSNSHPTPAPALAPDGEKTQSLRASKRRVEELSTRLKHLTYQREAVSEARRTYEEACMLQRRQLLAIHSEREKALLLLQRLLEESAAKGLELLRGVNDKLIAYEVICSTKTLDDPLLAARLPKVSNNCTPYTSYLINLTSSCSISLSLFRAIPCPRAFLQHETDPTSGTGSSNGSGENSCPSKSGDSERIEVVAVKVMEVALTPRTKKRKLAKLAHWRGYTVRCTLRRERSIRAAAAAVLSKLHAAAIDLQRKIRGLLQRREFLEHVKSTHLLPPKKRAAAVAVHPLPKTAAAATTAATPLTAHQARLHRLLNRTAELLQRWQQLRLLNCRDEENMLQSLPQHISTITRLRSNLQSILPKPNLYMRTLISERAVDDP</sequence>
<evidence type="ECO:0000256" key="1">
    <source>
        <dbReference type="SAM" id="MobiDB-lite"/>
    </source>
</evidence>